<organism evidence="2 3">
    <name type="scientific">Phenylobacterium terrae</name>
    <dbReference type="NCBI Taxonomy" id="2665495"/>
    <lineage>
        <taxon>Bacteria</taxon>
        <taxon>Pseudomonadati</taxon>
        <taxon>Pseudomonadota</taxon>
        <taxon>Alphaproteobacteria</taxon>
        <taxon>Caulobacterales</taxon>
        <taxon>Caulobacteraceae</taxon>
        <taxon>Phenylobacterium</taxon>
    </lineage>
</organism>
<comment type="caution">
    <text evidence="2">The sequence shown here is derived from an EMBL/GenBank/DDBJ whole genome shotgun (WGS) entry which is preliminary data.</text>
</comment>
<evidence type="ECO:0000313" key="2">
    <source>
        <dbReference type="EMBL" id="MFD1781818.1"/>
    </source>
</evidence>
<dbReference type="Proteomes" id="UP001597237">
    <property type="component" value="Unassembled WGS sequence"/>
</dbReference>
<dbReference type="PROSITE" id="PS51257">
    <property type="entry name" value="PROKAR_LIPOPROTEIN"/>
    <property type="match status" value="1"/>
</dbReference>
<dbReference type="RefSeq" id="WP_377281349.1">
    <property type="nucleotide sequence ID" value="NZ_JBHRSI010000003.1"/>
</dbReference>
<keyword evidence="3" id="KW-1185">Reference proteome</keyword>
<feature type="chain" id="PRO_5047383787" evidence="1">
    <location>
        <begin position="26"/>
        <end position="210"/>
    </location>
</feature>
<keyword evidence="1" id="KW-0732">Signal</keyword>
<reference evidence="3" key="1">
    <citation type="journal article" date="2019" name="Int. J. Syst. Evol. Microbiol.">
        <title>The Global Catalogue of Microorganisms (GCM) 10K type strain sequencing project: providing services to taxonomists for standard genome sequencing and annotation.</title>
        <authorList>
            <consortium name="The Broad Institute Genomics Platform"/>
            <consortium name="The Broad Institute Genome Sequencing Center for Infectious Disease"/>
            <person name="Wu L."/>
            <person name="Ma J."/>
        </authorList>
    </citation>
    <scope>NUCLEOTIDE SEQUENCE [LARGE SCALE GENOMIC DNA]</scope>
    <source>
        <strain evidence="3">DFY28</strain>
    </source>
</reference>
<proteinExistence type="predicted"/>
<dbReference type="Pfam" id="PF20360">
    <property type="entry name" value="DUF6655"/>
    <property type="match status" value="1"/>
</dbReference>
<evidence type="ECO:0000256" key="1">
    <source>
        <dbReference type="SAM" id="SignalP"/>
    </source>
</evidence>
<sequence>MRHLTRNLLAAAGPLCLGLAACATATETHPNRTATEQLLVSRAVERAAAEFSMALPSKARVYLDASAFRGEGSDYAASAVREALLAQGNPIATSRADADVVVEVRLGALSIDKTQRVVGIPRLTVPVSSNFSTVTVPELSAYSRRDRTGVAEFSAFAYEAATGRPIALGARFSGTAKIRSHTMFMVFSWGDLEVRPDDASVEADQWWKLW</sequence>
<feature type="signal peptide" evidence="1">
    <location>
        <begin position="1"/>
        <end position="25"/>
    </location>
</feature>
<dbReference type="InterPro" id="IPR046596">
    <property type="entry name" value="DUF6655"/>
</dbReference>
<protein>
    <submittedName>
        <fullName evidence="2">DUF6655 family protein</fullName>
    </submittedName>
</protein>
<accession>A0ABW4MVN2</accession>
<dbReference type="EMBL" id="JBHUEY010000001">
    <property type="protein sequence ID" value="MFD1781818.1"/>
    <property type="molecule type" value="Genomic_DNA"/>
</dbReference>
<gene>
    <name evidence="2" type="ORF">ACFSC0_00285</name>
</gene>
<name>A0ABW4MVN2_9CAUL</name>
<evidence type="ECO:0000313" key="3">
    <source>
        <dbReference type="Proteomes" id="UP001597237"/>
    </source>
</evidence>